<feature type="compositionally biased region" description="Polar residues" evidence="1">
    <location>
        <begin position="162"/>
        <end position="171"/>
    </location>
</feature>
<feature type="compositionally biased region" description="Basic residues" evidence="1">
    <location>
        <begin position="172"/>
        <end position="183"/>
    </location>
</feature>
<dbReference type="GeneID" id="101500918"/>
<organism evidence="2 3">
    <name type="scientific">Cicer arietinum</name>
    <name type="common">Chickpea</name>
    <name type="synonym">Garbanzo</name>
    <dbReference type="NCBI Taxonomy" id="3827"/>
    <lineage>
        <taxon>Eukaryota</taxon>
        <taxon>Viridiplantae</taxon>
        <taxon>Streptophyta</taxon>
        <taxon>Embryophyta</taxon>
        <taxon>Tracheophyta</taxon>
        <taxon>Spermatophyta</taxon>
        <taxon>Magnoliopsida</taxon>
        <taxon>eudicotyledons</taxon>
        <taxon>Gunneridae</taxon>
        <taxon>Pentapetalae</taxon>
        <taxon>rosids</taxon>
        <taxon>fabids</taxon>
        <taxon>Fabales</taxon>
        <taxon>Fabaceae</taxon>
        <taxon>Papilionoideae</taxon>
        <taxon>50 kb inversion clade</taxon>
        <taxon>NPAAA clade</taxon>
        <taxon>Hologalegina</taxon>
        <taxon>IRL clade</taxon>
        <taxon>Cicereae</taxon>
        <taxon>Cicer</taxon>
    </lineage>
</organism>
<reference evidence="2" key="1">
    <citation type="journal article" date="2013" name="Nat. Biotechnol.">
        <title>Draft genome sequence of chickpea (Cicer arietinum) provides a resource for trait improvement.</title>
        <authorList>
            <person name="Varshney R.K."/>
            <person name="Song C."/>
            <person name="Saxena R.K."/>
            <person name="Azam S."/>
            <person name="Yu S."/>
            <person name="Sharpe A.G."/>
            <person name="Cannon S."/>
            <person name="Baek J."/>
            <person name="Rosen B.D."/>
            <person name="Tar'an B."/>
            <person name="Millan T."/>
            <person name="Zhang X."/>
            <person name="Ramsay L.D."/>
            <person name="Iwata A."/>
            <person name="Wang Y."/>
            <person name="Nelson W."/>
            <person name="Farmer A.D."/>
            <person name="Gaur P.M."/>
            <person name="Soderlund C."/>
            <person name="Penmetsa R.V."/>
            <person name="Xu C."/>
            <person name="Bharti A.K."/>
            <person name="He W."/>
            <person name="Winter P."/>
            <person name="Zhao S."/>
            <person name="Hane J.K."/>
            <person name="Carrasquilla-Garcia N."/>
            <person name="Condie J.A."/>
            <person name="Upadhyaya H.D."/>
            <person name="Luo M.C."/>
            <person name="Thudi M."/>
            <person name="Gowda C.L."/>
            <person name="Singh N.P."/>
            <person name="Lichtenzveig J."/>
            <person name="Gali K.K."/>
            <person name="Rubio J."/>
            <person name="Nadarajan N."/>
            <person name="Dolezel J."/>
            <person name="Bansal K.C."/>
            <person name="Xu X."/>
            <person name="Edwards D."/>
            <person name="Zhang G."/>
            <person name="Kahl G."/>
            <person name="Gil J."/>
            <person name="Singh K.B."/>
            <person name="Datta S.K."/>
            <person name="Jackson S.A."/>
            <person name="Wang J."/>
            <person name="Cook D.R."/>
        </authorList>
    </citation>
    <scope>NUCLEOTIDE SEQUENCE [LARGE SCALE GENOMIC DNA]</scope>
    <source>
        <strain evidence="2">cv. CDC Frontier</strain>
    </source>
</reference>
<dbReference type="KEGG" id="cam:101500918"/>
<dbReference type="OrthoDB" id="1936256at2759"/>
<proteinExistence type="predicted"/>
<feature type="compositionally biased region" description="Low complexity" evidence="1">
    <location>
        <begin position="187"/>
        <end position="202"/>
    </location>
</feature>
<sequence>MVGGLSDPSDTDDSTIDEIINQAQDAILLQQISAINCSSFSHSDLPTHLECRFQKLKSFPANHTTPPPYLSKARTFSNPPKTPNFSPSKHNNSANNTDSDTGFVSSPSNSSHGKKGLKPKSKEKYSDSTNPHYPINSNHQKSFNFSPSKDNNSIKNPDSDTGYDSSPSNSSQKKKGLKPKPKPKNGSVSDSSHSSEESSMSSLFMPLPMKKDEEKCSELKKSPSPNSSPPRKWGCFWCSPKKKEKKKSKENGVGWEMEYTSDELLSGVGSLSSKKRLEMIDKALKMEEQKINREAEKIVEWAKHVSARMNVSDIEDEFSDD</sequence>
<feature type="compositionally biased region" description="Polar residues" evidence="1">
    <location>
        <begin position="74"/>
        <end position="109"/>
    </location>
</feature>
<keyword evidence="2" id="KW-1185">Reference proteome</keyword>
<feature type="region of interest" description="Disordered" evidence="1">
    <location>
        <begin position="60"/>
        <end position="233"/>
    </location>
</feature>
<evidence type="ECO:0000313" key="3">
    <source>
        <dbReference type="RefSeq" id="XP_004512360.1"/>
    </source>
</evidence>
<feature type="compositionally biased region" description="Polar residues" evidence="1">
    <location>
        <begin position="127"/>
        <end position="156"/>
    </location>
</feature>
<dbReference type="PANTHER" id="PTHR35692:SF1">
    <property type="entry name" value="F26F24.11"/>
    <property type="match status" value="1"/>
</dbReference>
<name>A0A1S2YZG3_CICAR</name>
<evidence type="ECO:0000313" key="2">
    <source>
        <dbReference type="Proteomes" id="UP000087171"/>
    </source>
</evidence>
<dbReference type="eggNOG" id="ENOG502S0M9">
    <property type="taxonomic scope" value="Eukaryota"/>
</dbReference>
<evidence type="ECO:0000256" key="1">
    <source>
        <dbReference type="SAM" id="MobiDB-lite"/>
    </source>
</evidence>
<reference evidence="3" key="2">
    <citation type="submission" date="2025-08" db="UniProtKB">
        <authorList>
            <consortium name="RefSeq"/>
        </authorList>
    </citation>
    <scope>IDENTIFICATION</scope>
    <source>
        <tissue evidence="3">Etiolated seedlings</tissue>
    </source>
</reference>
<protein>
    <submittedName>
        <fullName evidence="3">Uncharacterized protein DDB_G0281497</fullName>
    </submittedName>
</protein>
<dbReference type="Proteomes" id="UP000087171">
    <property type="component" value="Chromosome Ca8"/>
</dbReference>
<gene>
    <name evidence="3" type="primary">LOC101500918</name>
</gene>
<feature type="compositionally biased region" description="Basic and acidic residues" evidence="1">
    <location>
        <begin position="209"/>
        <end position="221"/>
    </location>
</feature>
<dbReference type="AlphaFoldDB" id="A0A1S2YZG3"/>
<dbReference type="PaxDb" id="3827-XP_004512360.1"/>
<accession>A0A1S2YZG3</accession>
<dbReference type="PANTHER" id="PTHR35692">
    <property type="entry name" value="F26F24.11"/>
    <property type="match status" value="1"/>
</dbReference>
<dbReference type="RefSeq" id="XP_004512360.1">
    <property type="nucleotide sequence ID" value="XM_004512303.3"/>
</dbReference>